<keyword evidence="1" id="KW-1133">Transmembrane helix</keyword>
<dbReference type="EMBL" id="FQWV01000003">
    <property type="protein sequence ID" value="SHG93123.1"/>
    <property type="molecule type" value="Genomic_DNA"/>
</dbReference>
<evidence type="ECO:0000313" key="2">
    <source>
        <dbReference type="EMBL" id="SHG93123.1"/>
    </source>
</evidence>
<sequence length="333" mass="34757">MTPIPTTTPRIATIAVCLLLVVGSVPVGATQTDAETADEFLTALRQYEDSEALSTYSEFEVMRGQAVTAVQTGEFTDADRERMTAVVAVLENFTAAYRTAQNNSTGQGLRLADATAQAIDRLEAAGGDNYATLARLGLERFYRQRGETLYERARGATNTSAQLDYLESAAAAFKAAGASGRYSAVSAEASRVRAIFESDRERMNSALSAAGSFVDACGEACASPVAAITTLGPGVFGTYVDARSAAAQAAVAARLAEKHGLERASERANTLASSTSDALFALSLAATVLALAYAVLVGLVAAAFGWRVATWAEDVDGSKVGQIVPRAPVEVSQ</sequence>
<keyword evidence="1" id="KW-0472">Membrane</keyword>
<dbReference type="OrthoDB" id="177142at2157"/>
<accession>A0A1M5NVW5</accession>
<dbReference type="Proteomes" id="UP000184357">
    <property type="component" value="Unassembled WGS sequence"/>
</dbReference>
<keyword evidence="3" id="KW-1185">Reference proteome</keyword>
<protein>
    <submittedName>
        <fullName evidence="2">Uncharacterized protein</fullName>
    </submittedName>
</protein>
<gene>
    <name evidence="2" type="ORF">SAMN05443636_1349</name>
</gene>
<proteinExistence type="predicted"/>
<dbReference type="AlphaFoldDB" id="A0A1M5NVW5"/>
<organism evidence="2 3">
    <name type="scientific">Halobaculum gomorrense</name>
    <dbReference type="NCBI Taxonomy" id="43928"/>
    <lineage>
        <taxon>Archaea</taxon>
        <taxon>Methanobacteriati</taxon>
        <taxon>Methanobacteriota</taxon>
        <taxon>Stenosarchaea group</taxon>
        <taxon>Halobacteria</taxon>
        <taxon>Halobacteriales</taxon>
        <taxon>Haloferacaceae</taxon>
        <taxon>Halobaculum</taxon>
    </lineage>
</organism>
<keyword evidence="1" id="KW-0812">Transmembrane</keyword>
<evidence type="ECO:0000313" key="3">
    <source>
        <dbReference type="Proteomes" id="UP000184357"/>
    </source>
</evidence>
<dbReference type="STRING" id="43928.SAMN05443636_1349"/>
<name>A0A1M5NVW5_9EURY</name>
<evidence type="ECO:0000256" key="1">
    <source>
        <dbReference type="SAM" id="Phobius"/>
    </source>
</evidence>
<reference evidence="2 3" key="1">
    <citation type="submission" date="2016-11" db="EMBL/GenBank/DDBJ databases">
        <authorList>
            <person name="Jaros S."/>
            <person name="Januszkiewicz K."/>
            <person name="Wedrychowicz H."/>
        </authorList>
    </citation>
    <scope>NUCLEOTIDE SEQUENCE [LARGE SCALE GENOMIC DNA]</scope>
    <source>
        <strain evidence="2 3">DSM 9297</strain>
    </source>
</reference>
<feature type="transmembrane region" description="Helical" evidence="1">
    <location>
        <begin position="279"/>
        <end position="304"/>
    </location>
</feature>
<dbReference type="RefSeq" id="WP_073307822.1">
    <property type="nucleotide sequence ID" value="NZ_FQWV01000003.1"/>
</dbReference>